<evidence type="ECO:0008006" key="4">
    <source>
        <dbReference type="Google" id="ProtNLM"/>
    </source>
</evidence>
<protein>
    <recommendedName>
        <fullName evidence="4">Secreted protein</fullName>
    </recommendedName>
</protein>
<keyword evidence="1" id="KW-0732">Signal</keyword>
<dbReference type="Proteomes" id="UP000325211">
    <property type="component" value="Chromosome"/>
</dbReference>
<reference evidence="2 3" key="1">
    <citation type="submission" date="2018-05" db="EMBL/GenBank/DDBJ databases">
        <title>Streptomyces venezuelae.</title>
        <authorList>
            <person name="Kim W."/>
            <person name="Lee N."/>
            <person name="Cho B.-K."/>
        </authorList>
    </citation>
    <scope>NUCLEOTIDE SEQUENCE [LARGE SCALE GENOMIC DNA]</scope>
    <source>
        <strain evidence="2 3">ATCC 21782</strain>
    </source>
</reference>
<feature type="signal peptide" evidence="1">
    <location>
        <begin position="1"/>
        <end position="27"/>
    </location>
</feature>
<feature type="chain" id="PRO_5025070326" description="Secreted protein" evidence="1">
    <location>
        <begin position="28"/>
        <end position="203"/>
    </location>
</feature>
<dbReference type="RefSeq" id="WP_150209477.1">
    <property type="nucleotide sequence ID" value="NZ_CP029190.1"/>
</dbReference>
<accession>A0A5P2D9U2</accession>
<dbReference type="OrthoDB" id="4148014at2"/>
<organism evidence="2 3">
    <name type="scientific">Streptomyces venezuelae</name>
    <dbReference type="NCBI Taxonomy" id="54571"/>
    <lineage>
        <taxon>Bacteria</taxon>
        <taxon>Bacillati</taxon>
        <taxon>Actinomycetota</taxon>
        <taxon>Actinomycetes</taxon>
        <taxon>Kitasatosporales</taxon>
        <taxon>Streptomycetaceae</taxon>
        <taxon>Streptomyces</taxon>
    </lineage>
</organism>
<dbReference type="EMBL" id="CP029190">
    <property type="protein sequence ID" value="QES49909.1"/>
    <property type="molecule type" value="Genomic_DNA"/>
</dbReference>
<evidence type="ECO:0000313" key="3">
    <source>
        <dbReference type="Proteomes" id="UP000325211"/>
    </source>
</evidence>
<dbReference type="AlphaFoldDB" id="A0A5P2D9U2"/>
<gene>
    <name evidence="2" type="ORF">DEJ50_20870</name>
</gene>
<evidence type="ECO:0000313" key="2">
    <source>
        <dbReference type="EMBL" id="QES49909.1"/>
    </source>
</evidence>
<proteinExistence type="predicted"/>
<name>A0A5P2D9U2_STRVZ</name>
<evidence type="ECO:0000256" key="1">
    <source>
        <dbReference type="SAM" id="SignalP"/>
    </source>
</evidence>
<sequence length="203" mass="21631">MKRTRIAALALATAAAALAPALVEASAADGTSFLQDPAGGEQEMRSAKDGKYKVEGQLRFHPGVVYSMVPRPAAKGQQDWGGGTDRKVPDPKSLAWEPKFEFAWGVSEVALLKKALASKGRHPVVLHATLWTADRTKAAEVHSSVKERPATGRTTLPGGKRIACDTGGYTVDWSVTRTGHGSVGGTLKWNADCAQYRTAFSQN</sequence>